<dbReference type="AlphaFoldDB" id="A0AAV3ZMB9"/>
<dbReference type="Proteomes" id="UP000735302">
    <property type="component" value="Unassembled WGS sequence"/>
</dbReference>
<proteinExistence type="predicted"/>
<comment type="caution">
    <text evidence="1">The sequence shown here is derived from an EMBL/GenBank/DDBJ whole genome shotgun (WGS) entry which is preliminary data.</text>
</comment>
<name>A0AAV3ZMB9_9GAST</name>
<reference evidence="1 2" key="1">
    <citation type="journal article" date="2021" name="Elife">
        <title>Chloroplast acquisition without the gene transfer in kleptoplastic sea slugs, Plakobranchus ocellatus.</title>
        <authorList>
            <person name="Maeda T."/>
            <person name="Takahashi S."/>
            <person name="Yoshida T."/>
            <person name="Shimamura S."/>
            <person name="Takaki Y."/>
            <person name="Nagai Y."/>
            <person name="Toyoda A."/>
            <person name="Suzuki Y."/>
            <person name="Arimoto A."/>
            <person name="Ishii H."/>
            <person name="Satoh N."/>
            <person name="Nishiyama T."/>
            <person name="Hasebe M."/>
            <person name="Maruyama T."/>
            <person name="Minagawa J."/>
            <person name="Obokata J."/>
            <person name="Shigenobu S."/>
        </authorList>
    </citation>
    <scope>NUCLEOTIDE SEQUENCE [LARGE SCALE GENOMIC DNA]</scope>
</reference>
<organism evidence="1 2">
    <name type="scientific">Plakobranchus ocellatus</name>
    <dbReference type="NCBI Taxonomy" id="259542"/>
    <lineage>
        <taxon>Eukaryota</taxon>
        <taxon>Metazoa</taxon>
        <taxon>Spiralia</taxon>
        <taxon>Lophotrochozoa</taxon>
        <taxon>Mollusca</taxon>
        <taxon>Gastropoda</taxon>
        <taxon>Heterobranchia</taxon>
        <taxon>Euthyneura</taxon>
        <taxon>Panpulmonata</taxon>
        <taxon>Sacoglossa</taxon>
        <taxon>Placobranchoidea</taxon>
        <taxon>Plakobranchidae</taxon>
        <taxon>Plakobranchus</taxon>
    </lineage>
</organism>
<protein>
    <submittedName>
        <fullName evidence="1">Uncharacterized protein</fullName>
    </submittedName>
</protein>
<evidence type="ECO:0000313" key="2">
    <source>
        <dbReference type="Proteomes" id="UP000735302"/>
    </source>
</evidence>
<gene>
    <name evidence="1" type="ORF">PoB_002217100</name>
</gene>
<sequence>MSLVYGYPRALVARLIPERLQGGSEALEQASVGLLAIDKYGLPDKVQSTISPVYGYPRALVARLIPERLQGGSEALEQASVGLLAIDKYGLPKYKVRCLRFMAIPEPLWHDSSLKDSKEDLKL</sequence>
<dbReference type="EMBL" id="BLXT01002522">
    <property type="protein sequence ID" value="GFN95665.1"/>
    <property type="molecule type" value="Genomic_DNA"/>
</dbReference>
<keyword evidence="2" id="KW-1185">Reference proteome</keyword>
<evidence type="ECO:0000313" key="1">
    <source>
        <dbReference type="EMBL" id="GFN95665.1"/>
    </source>
</evidence>
<accession>A0AAV3ZMB9</accession>